<dbReference type="EMBL" id="JAARZS010000057">
    <property type="protein sequence ID" value="MBC2285752.1"/>
    <property type="molecule type" value="Genomic_DNA"/>
</dbReference>
<reference evidence="1 2" key="1">
    <citation type="submission" date="2020-03" db="EMBL/GenBank/DDBJ databases">
        <title>Soil Listeria distribution.</title>
        <authorList>
            <person name="Liao J."/>
            <person name="Wiedmann M."/>
        </authorList>
    </citation>
    <scope>NUCLEOTIDE SEQUENCE [LARGE SCALE GENOMIC DNA]</scope>
    <source>
        <strain evidence="1 2">FSL L7-0054</strain>
    </source>
</reference>
<comment type="caution">
    <text evidence="1">The sequence shown here is derived from an EMBL/GenBank/DDBJ whole genome shotgun (WGS) entry which is preliminary data.</text>
</comment>
<dbReference type="Proteomes" id="UP000585696">
    <property type="component" value="Unassembled WGS sequence"/>
</dbReference>
<proteinExistence type="predicted"/>
<accession>A0A842FLQ8</accession>
<name>A0A842FLQ8_9LIST</name>
<organism evidence="1 2">
    <name type="scientific">Listeria booriae</name>
    <dbReference type="NCBI Taxonomy" id="1552123"/>
    <lineage>
        <taxon>Bacteria</taxon>
        <taxon>Bacillati</taxon>
        <taxon>Bacillota</taxon>
        <taxon>Bacilli</taxon>
        <taxon>Bacillales</taxon>
        <taxon>Listeriaceae</taxon>
        <taxon>Listeria</taxon>
    </lineage>
</organism>
<protein>
    <submittedName>
        <fullName evidence="1">XkdX family protein</fullName>
    </submittedName>
</protein>
<dbReference type="InterPro" id="IPR010022">
    <property type="entry name" value="XkdX"/>
</dbReference>
<dbReference type="RefSeq" id="WP_185655449.1">
    <property type="nucleotide sequence ID" value="NZ_JAARZS010000057.1"/>
</dbReference>
<evidence type="ECO:0000313" key="1">
    <source>
        <dbReference type="EMBL" id="MBC2285752.1"/>
    </source>
</evidence>
<sequence>MDWFEKVQRSFLAGYYTEENVQKFVLAKKITQEEANRIIAEKYDGLNDAE</sequence>
<dbReference type="AlphaFoldDB" id="A0A842FLQ8"/>
<dbReference type="Pfam" id="PF09693">
    <property type="entry name" value="Phage_XkdX"/>
    <property type="match status" value="1"/>
</dbReference>
<gene>
    <name evidence="1" type="ORF">HCB69_15365</name>
</gene>
<dbReference type="NCBIfam" id="TIGR01669">
    <property type="entry name" value="phage_XkdX"/>
    <property type="match status" value="1"/>
</dbReference>
<evidence type="ECO:0000313" key="2">
    <source>
        <dbReference type="Proteomes" id="UP000585696"/>
    </source>
</evidence>